<dbReference type="PROSITE" id="PS50294">
    <property type="entry name" value="WD_REPEATS_REGION"/>
    <property type="match status" value="1"/>
</dbReference>
<evidence type="ECO:0000256" key="3">
    <source>
        <dbReference type="PROSITE-ProRule" id="PRU00221"/>
    </source>
</evidence>
<name>A0A1R2BZV2_9CILI</name>
<dbReference type="Proteomes" id="UP000187209">
    <property type="component" value="Unassembled WGS sequence"/>
</dbReference>
<dbReference type="InterPro" id="IPR036322">
    <property type="entry name" value="WD40_repeat_dom_sf"/>
</dbReference>
<evidence type="ECO:0000256" key="1">
    <source>
        <dbReference type="ARBA" id="ARBA00022574"/>
    </source>
</evidence>
<feature type="repeat" description="WD" evidence="3">
    <location>
        <begin position="150"/>
        <end position="190"/>
    </location>
</feature>
<dbReference type="PROSITE" id="PS50082">
    <property type="entry name" value="WD_REPEATS_2"/>
    <property type="match status" value="2"/>
</dbReference>
<accession>A0A1R2BZV2</accession>
<organism evidence="4 5">
    <name type="scientific">Stentor coeruleus</name>
    <dbReference type="NCBI Taxonomy" id="5963"/>
    <lineage>
        <taxon>Eukaryota</taxon>
        <taxon>Sar</taxon>
        <taxon>Alveolata</taxon>
        <taxon>Ciliophora</taxon>
        <taxon>Postciliodesmatophora</taxon>
        <taxon>Heterotrichea</taxon>
        <taxon>Heterotrichida</taxon>
        <taxon>Stentoridae</taxon>
        <taxon>Stentor</taxon>
    </lineage>
</organism>
<dbReference type="Gene3D" id="2.130.10.10">
    <property type="entry name" value="YVTN repeat-like/Quinoprotein amine dehydrogenase"/>
    <property type="match status" value="2"/>
</dbReference>
<keyword evidence="2" id="KW-0677">Repeat</keyword>
<dbReference type="AlphaFoldDB" id="A0A1R2BZV2"/>
<dbReference type="Pfam" id="PF00400">
    <property type="entry name" value="WD40"/>
    <property type="match status" value="2"/>
</dbReference>
<keyword evidence="1 3" id="KW-0853">WD repeat</keyword>
<dbReference type="PANTHER" id="PTHR47822:SF2">
    <property type="entry name" value="F-BOX AND WD-40 DOMAIN PROTEIN 7"/>
    <property type="match status" value="1"/>
</dbReference>
<dbReference type="SUPFAM" id="SSF50978">
    <property type="entry name" value="WD40 repeat-like"/>
    <property type="match status" value="1"/>
</dbReference>
<gene>
    <name evidence="4" type="ORF">SteCoe_16994</name>
</gene>
<dbReference type="InterPro" id="IPR019775">
    <property type="entry name" value="WD40_repeat_CS"/>
</dbReference>
<comment type="caution">
    <text evidence="4">The sequence shown here is derived from an EMBL/GenBank/DDBJ whole genome shotgun (WGS) entry which is preliminary data.</text>
</comment>
<evidence type="ECO:0000313" key="4">
    <source>
        <dbReference type="EMBL" id="OMJ82333.1"/>
    </source>
</evidence>
<dbReference type="OrthoDB" id="439331at2759"/>
<reference evidence="4 5" key="1">
    <citation type="submission" date="2016-11" db="EMBL/GenBank/DDBJ databases">
        <title>The macronuclear genome of Stentor coeruleus: a giant cell with tiny introns.</title>
        <authorList>
            <person name="Slabodnick M."/>
            <person name="Ruby J.G."/>
            <person name="Reiff S.B."/>
            <person name="Swart E.C."/>
            <person name="Gosai S."/>
            <person name="Prabakaran S."/>
            <person name="Witkowska E."/>
            <person name="Larue G.E."/>
            <person name="Fisher S."/>
            <person name="Freeman R.M."/>
            <person name="Gunawardena J."/>
            <person name="Chu W."/>
            <person name="Stover N.A."/>
            <person name="Gregory B.D."/>
            <person name="Nowacki M."/>
            <person name="Derisi J."/>
            <person name="Roy S.W."/>
            <person name="Marshall W.F."/>
            <person name="Sood P."/>
        </authorList>
    </citation>
    <scope>NUCLEOTIDE SEQUENCE [LARGE SCALE GENOMIC DNA]</scope>
    <source>
        <strain evidence="4">WM001</strain>
    </source>
</reference>
<feature type="repeat" description="WD" evidence="3">
    <location>
        <begin position="13"/>
        <end position="45"/>
    </location>
</feature>
<evidence type="ECO:0000313" key="5">
    <source>
        <dbReference type="Proteomes" id="UP000187209"/>
    </source>
</evidence>
<dbReference type="PANTHER" id="PTHR47822">
    <property type="entry name" value="CARBOHYDRATE BINDING DOMAIN CONTAINING PROTEIN"/>
    <property type="match status" value="1"/>
</dbReference>
<keyword evidence="5" id="KW-1185">Reference proteome</keyword>
<protein>
    <submittedName>
        <fullName evidence="4">Uncharacterized protein</fullName>
    </submittedName>
</protein>
<proteinExistence type="predicted"/>
<dbReference type="SMART" id="SM00320">
    <property type="entry name" value="WD40"/>
    <property type="match status" value="5"/>
</dbReference>
<dbReference type="PROSITE" id="PS00678">
    <property type="entry name" value="WD_REPEATS_1"/>
    <property type="match status" value="1"/>
</dbReference>
<evidence type="ECO:0000256" key="2">
    <source>
        <dbReference type="ARBA" id="ARBA00022737"/>
    </source>
</evidence>
<dbReference type="InterPro" id="IPR001680">
    <property type="entry name" value="WD40_rpt"/>
</dbReference>
<dbReference type="InterPro" id="IPR015943">
    <property type="entry name" value="WD40/YVTN_repeat-like_dom_sf"/>
</dbReference>
<sequence length="325" mass="35905">MESTKPLELSHAFRDTPSEVYSVRWNPDDSYLATASSNGIINLYDNSLQHKLKIDCKIKHSLPLCCIRWRPDKGLTKNIILTSSSEGAILQHQATTGKLIFSASLPENQALCCDYSPEGDNFAVGWKDQIVRVYDDNTKQFIELKQQVDQMGHSNRILSIKWPTSNTIFSGGWDNNVFMWDVRVSAPVKCFNGAYLLGDAIDVFDDTLVTVDGSLSDQLKIWSISQGRMIYSSTLNQGGKPLKGYTIQFSKSNNGAMIFVGGSGNFQGYFLNSRNYTPLSAISQMQAPIYTCDFGNVTGKVAIGTGDGLVSEFRLANNNNSNISS</sequence>
<dbReference type="EMBL" id="MPUH01000344">
    <property type="protein sequence ID" value="OMJ82333.1"/>
    <property type="molecule type" value="Genomic_DNA"/>
</dbReference>